<gene>
    <name evidence="5" type="primary">LOC115732981</name>
</gene>
<evidence type="ECO:0000313" key="5">
    <source>
        <dbReference type="RefSeq" id="XP_048139581.1"/>
    </source>
</evidence>
<proteinExistence type="predicted"/>
<keyword evidence="1" id="KW-0040">ANK repeat</keyword>
<dbReference type="InterPro" id="IPR036770">
    <property type="entry name" value="Ankyrin_rpt-contain_sf"/>
</dbReference>
<accession>A0ABM3HSL9</accession>
<dbReference type="GeneID" id="115732981"/>
<dbReference type="InterPro" id="IPR026961">
    <property type="entry name" value="PGG_dom"/>
</dbReference>
<sequence>MDRLQQVIERGNEDELYRLIEQEADLFDRTFEDPVANTPLHGAADMGQTQVAMEMAILKPSFAQKLNRGGQSPMHLALRKKHYRTARALMTLNPELIRVRGRGGITPLHYVAGEKGDNEEEVQALLELLAEFLCACKLSIEDPTSRCKTAVHIAVKNHNLRAFKVLLGWLKRVYLREILDWKDEDGNTVLHIAVLERQPEIIKLLIGHVKVNAKNFQGLAKSLRRLGCLAGLFSHNVPLSQFLSVEPTLFEKLKLQFRYQDESARNIVLLVATLVATATYQVGLTPPGGYWGDNTSDPAANSTVATSNSSSVAVEKPHQAGNIILNGSKLDQFMILNSMVFLVSILTIWITAVPLLPQTILVYLLSLFAGYSFLSTTTIEFPKSDKTLGGLIADCFMILLGLVLVVPLFWYTRYGQRAVGIDATRRRVGSLLELKDRK</sequence>
<dbReference type="RefSeq" id="XP_048139581.1">
    <property type="nucleotide sequence ID" value="XM_048283624.1"/>
</dbReference>
<dbReference type="PANTHER" id="PTHR24128:SF24">
    <property type="entry name" value="ANKYRIN REPEAT PROTEIN"/>
    <property type="match status" value="1"/>
</dbReference>
<evidence type="ECO:0000259" key="3">
    <source>
        <dbReference type="Pfam" id="PF13962"/>
    </source>
</evidence>
<dbReference type="SUPFAM" id="SSF48403">
    <property type="entry name" value="Ankyrin repeat"/>
    <property type="match status" value="1"/>
</dbReference>
<dbReference type="Pfam" id="PF12796">
    <property type="entry name" value="Ank_2"/>
    <property type="match status" value="1"/>
</dbReference>
<feature type="transmembrane region" description="Helical" evidence="2">
    <location>
        <begin position="264"/>
        <end position="283"/>
    </location>
</feature>
<dbReference type="SMART" id="SM00248">
    <property type="entry name" value="ANK"/>
    <property type="match status" value="5"/>
</dbReference>
<organism evidence="4 5">
    <name type="scientific">Rhodamnia argentea</name>
    <dbReference type="NCBI Taxonomy" id="178133"/>
    <lineage>
        <taxon>Eukaryota</taxon>
        <taxon>Viridiplantae</taxon>
        <taxon>Streptophyta</taxon>
        <taxon>Embryophyta</taxon>
        <taxon>Tracheophyta</taxon>
        <taxon>Spermatophyta</taxon>
        <taxon>Magnoliopsida</taxon>
        <taxon>eudicotyledons</taxon>
        <taxon>Gunneridae</taxon>
        <taxon>Pentapetalae</taxon>
        <taxon>rosids</taxon>
        <taxon>malvids</taxon>
        <taxon>Myrtales</taxon>
        <taxon>Myrtaceae</taxon>
        <taxon>Myrtoideae</taxon>
        <taxon>Myrteae</taxon>
        <taxon>Australasian group</taxon>
        <taxon>Rhodamnia</taxon>
    </lineage>
</organism>
<dbReference type="Gene3D" id="1.25.40.20">
    <property type="entry name" value="Ankyrin repeat-containing domain"/>
    <property type="match status" value="2"/>
</dbReference>
<feature type="transmembrane region" description="Helical" evidence="2">
    <location>
        <begin position="360"/>
        <end position="379"/>
    </location>
</feature>
<evidence type="ECO:0000313" key="4">
    <source>
        <dbReference type="Proteomes" id="UP000827889"/>
    </source>
</evidence>
<dbReference type="PROSITE" id="PS50297">
    <property type="entry name" value="ANK_REP_REGION"/>
    <property type="match status" value="1"/>
</dbReference>
<evidence type="ECO:0000256" key="1">
    <source>
        <dbReference type="PROSITE-ProRule" id="PRU00023"/>
    </source>
</evidence>
<feature type="repeat" description="ANK" evidence="1">
    <location>
        <begin position="185"/>
        <end position="206"/>
    </location>
</feature>
<keyword evidence="4" id="KW-1185">Reference proteome</keyword>
<feature type="domain" description="PGG" evidence="3">
    <location>
        <begin position="262"/>
        <end position="352"/>
    </location>
</feature>
<keyword evidence="2" id="KW-0812">Transmembrane</keyword>
<protein>
    <submittedName>
        <fullName evidence="5">Ankyrin repeat-containing protein BDA1-like</fullName>
    </submittedName>
</protein>
<feature type="transmembrane region" description="Helical" evidence="2">
    <location>
        <begin position="391"/>
        <end position="411"/>
    </location>
</feature>
<evidence type="ECO:0000256" key="2">
    <source>
        <dbReference type="SAM" id="Phobius"/>
    </source>
</evidence>
<feature type="transmembrane region" description="Helical" evidence="2">
    <location>
        <begin position="333"/>
        <end position="353"/>
    </location>
</feature>
<keyword evidence="2" id="KW-0472">Membrane</keyword>
<dbReference type="PROSITE" id="PS50088">
    <property type="entry name" value="ANK_REPEAT"/>
    <property type="match status" value="1"/>
</dbReference>
<dbReference type="Pfam" id="PF13962">
    <property type="entry name" value="PGG"/>
    <property type="match status" value="1"/>
</dbReference>
<keyword evidence="2" id="KW-1133">Transmembrane helix</keyword>
<dbReference type="InterPro" id="IPR002110">
    <property type="entry name" value="Ankyrin_rpt"/>
</dbReference>
<dbReference type="PANTHER" id="PTHR24128">
    <property type="entry name" value="HOMEOBOX PROTEIN WARIAI"/>
    <property type="match status" value="1"/>
</dbReference>
<dbReference type="Proteomes" id="UP000827889">
    <property type="component" value="Chromosome 8"/>
</dbReference>
<name>A0ABM3HSL9_9MYRT</name>
<reference evidence="5" key="1">
    <citation type="submission" date="2025-08" db="UniProtKB">
        <authorList>
            <consortium name="RefSeq"/>
        </authorList>
    </citation>
    <scope>IDENTIFICATION</scope>
    <source>
        <tissue evidence="5">Leaf</tissue>
    </source>
</reference>